<feature type="compositionally biased region" description="Basic and acidic residues" evidence="5">
    <location>
        <begin position="382"/>
        <end position="391"/>
    </location>
</feature>
<comment type="caution">
    <text evidence="7">The sequence shown here is derived from an EMBL/GenBank/DDBJ whole genome shotgun (WGS) entry which is preliminary data.</text>
</comment>
<dbReference type="Pfam" id="PF13903">
    <property type="entry name" value="Claudin_2"/>
    <property type="match status" value="1"/>
</dbReference>
<evidence type="ECO:0000256" key="5">
    <source>
        <dbReference type="SAM" id="MobiDB-lite"/>
    </source>
</evidence>
<organism evidence="7 8">
    <name type="scientific">Orchesella dallaii</name>
    <dbReference type="NCBI Taxonomy" id="48710"/>
    <lineage>
        <taxon>Eukaryota</taxon>
        <taxon>Metazoa</taxon>
        <taxon>Ecdysozoa</taxon>
        <taxon>Arthropoda</taxon>
        <taxon>Hexapoda</taxon>
        <taxon>Collembola</taxon>
        <taxon>Entomobryomorpha</taxon>
        <taxon>Entomobryoidea</taxon>
        <taxon>Orchesellidae</taxon>
        <taxon>Orchesellinae</taxon>
        <taxon>Orchesella</taxon>
    </lineage>
</organism>
<keyword evidence="2 6" id="KW-0812">Transmembrane</keyword>
<evidence type="ECO:0000313" key="8">
    <source>
        <dbReference type="Proteomes" id="UP001642540"/>
    </source>
</evidence>
<feature type="compositionally biased region" description="Polar residues" evidence="5">
    <location>
        <begin position="519"/>
        <end position="541"/>
    </location>
</feature>
<evidence type="ECO:0000256" key="1">
    <source>
        <dbReference type="ARBA" id="ARBA00004141"/>
    </source>
</evidence>
<feature type="region of interest" description="Disordered" evidence="5">
    <location>
        <begin position="316"/>
        <end position="589"/>
    </location>
</feature>
<feature type="region of interest" description="Disordered" evidence="5">
    <location>
        <begin position="606"/>
        <end position="754"/>
    </location>
</feature>
<evidence type="ECO:0000313" key="7">
    <source>
        <dbReference type="EMBL" id="CAL8109572.1"/>
    </source>
</evidence>
<feature type="compositionally biased region" description="Basic and acidic residues" evidence="5">
    <location>
        <begin position="711"/>
        <end position="721"/>
    </location>
</feature>
<accession>A0ABP1QP36</accession>
<dbReference type="PANTHER" id="PTHR21284">
    <property type="entry name" value="EG:80H7.2 PROTEIN"/>
    <property type="match status" value="1"/>
</dbReference>
<feature type="transmembrane region" description="Helical" evidence="6">
    <location>
        <begin position="20"/>
        <end position="41"/>
    </location>
</feature>
<feature type="transmembrane region" description="Helical" evidence="6">
    <location>
        <begin position="148"/>
        <end position="172"/>
    </location>
</feature>
<feature type="compositionally biased region" description="Polar residues" evidence="5">
    <location>
        <begin position="675"/>
        <end position="692"/>
    </location>
</feature>
<dbReference type="InterPro" id="IPR004031">
    <property type="entry name" value="PMP22/EMP/MP20/Claudin"/>
</dbReference>
<feature type="compositionally biased region" description="Pro residues" evidence="5">
    <location>
        <begin position="331"/>
        <end position="342"/>
    </location>
</feature>
<feature type="transmembrane region" description="Helical" evidence="6">
    <location>
        <begin position="110"/>
        <end position="136"/>
    </location>
</feature>
<keyword evidence="8" id="KW-1185">Reference proteome</keyword>
<feature type="compositionally biased region" description="Low complexity" evidence="5">
    <location>
        <begin position="557"/>
        <end position="587"/>
    </location>
</feature>
<proteinExistence type="predicted"/>
<gene>
    <name evidence="7" type="ORF">ODALV1_LOCUS13493</name>
</gene>
<protein>
    <submittedName>
        <fullName evidence="7">Uncharacterized protein</fullName>
    </submittedName>
</protein>
<evidence type="ECO:0000256" key="3">
    <source>
        <dbReference type="ARBA" id="ARBA00022989"/>
    </source>
</evidence>
<feature type="region of interest" description="Disordered" evidence="5">
    <location>
        <begin position="291"/>
        <end position="310"/>
    </location>
</feature>
<dbReference type="EMBL" id="CAXLJM020000041">
    <property type="protein sequence ID" value="CAL8109572.1"/>
    <property type="molecule type" value="Genomic_DNA"/>
</dbReference>
<feature type="compositionally biased region" description="Polar residues" evidence="5">
    <location>
        <begin position="364"/>
        <end position="380"/>
    </location>
</feature>
<evidence type="ECO:0000256" key="4">
    <source>
        <dbReference type="ARBA" id="ARBA00023136"/>
    </source>
</evidence>
<name>A0ABP1QP36_9HEXA</name>
<dbReference type="PANTHER" id="PTHR21284:SF12">
    <property type="entry name" value="EG:80H7.2 PROTEIN"/>
    <property type="match status" value="1"/>
</dbReference>
<dbReference type="Gene3D" id="1.20.140.150">
    <property type="match status" value="1"/>
</dbReference>
<feature type="compositionally biased region" description="Basic and acidic residues" evidence="5">
    <location>
        <begin position="442"/>
        <end position="452"/>
    </location>
</feature>
<comment type="subcellular location">
    <subcellularLocation>
        <location evidence="1">Membrane</location>
        <topology evidence="1">Multi-pass membrane protein</topology>
    </subcellularLocation>
</comment>
<dbReference type="Proteomes" id="UP001642540">
    <property type="component" value="Unassembled WGS sequence"/>
</dbReference>
<feature type="compositionally biased region" description="Basic and acidic residues" evidence="5">
    <location>
        <begin position="640"/>
        <end position="663"/>
    </location>
</feature>
<keyword evidence="3 6" id="KW-1133">Transmembrane helix</keyword>
<keyword evidence="4 6" id="KW-0472">Membrane</keyword>
<sequence length="754" mass="82271">MEDDDYGSFMGTCWGWTKPFASYIGSILFLIAFALIFVAYVSPNWLAVIPSKAPSDNTFLNMGLWLTCYTNVKNPYYDTAWTFGYQGCRWVYYPVLASFTSLQDYLLPSFIVAVQIGFSFCFLLTMILFFTIIVYLIKYSRGNREGKVPFLIVTGMLLHTAGILGILSVIVFGSLAGSRYWAYQWQFHKISWAFGLAVAGSVLLHIAGIFFLVEACCQFKSRQRMLEASRQPSPSSATTMTAGDAGQETMLDSASRLVLTPINKLSSMLKDRFGVSERHDEFKLAQVDELDKDGIPQRPEQLEGSPYGRRKPLASRIESDAVQQQSAPAVHRPPSPPVPPPPELDEGFNESPPRPATRAEVSKQALSTILNSVAAKQSHQYPHRDTGEGEPRYSFSSASSTDEMLPAATHQQPPSKDRQLMTSALFDRFSAKPTPAPTGKGRQAEKLYKTPEKSVPVTSSSAYTPPPPQPLANHPSTSTYGLPSSPSPLPYGYYHQPVALKRSSPETPSHPFSPADTPTKPNLSSLFHGQMTPSTASSQGDSPPAFKAMAKGELRSIEISSPVLVSSSNQSIRQMQTSQTSSTGQHQPLATASLQKVVYEYAVPSAPPVPATTQAQSTRGYEYEQGGSRRARPEPLSFHQDARAGARRAIEEIITHEIDKEMSDLTEELPGGGRSSQQGANGKGNNKPSMSTAAAVAEILANRQPLSVRISIEKHKKETSYKKSQSYGPDGRGHKKDGGGGGKKGNTPFSESSL</sequence>
<evidence type="ECO:0000256" key="2">
    <source>
        <dbReference type="ARBA" id="ARBA00022692"/>
    </source>
</evidence>
<reference evidence="7 8" key="1">
    <citation type="submission" date="2024-08" db="EMBL/GenBank/DDBJ databases">
        <authorList>
            <person name="Cucini C."/>
            <person name="Frati F."/>
        </authorList>
    </citation>
    <scope>NUCLEOTIDE SEQUENCE [LARGE SCALE GENOMIC DNA]</scope>
</reference>
<feature type="transmembrane region" description="Helical" evidence="6">
    <location>
        <begin position="192"/>
        <end position="213"/>
    </location>
</feature>
<feature type="compositionally biased region" description="Low complexity" evidence="5">
    <location>
        <begin position="475"/>
        <end position="494"/>
    </location>
</feature>
<evidence type="ECO:0000256" key="6">
    <source>
        <dbReference type="SAM" id="Phobius"/>
    </source>
</evidence>